<evidence type="ECO:0000256" key="5">
    <source>
        <dbReference type="ARBA" id="ARBA00040503"/>
    </source>
</evidence>
<feature type="domain" description="CCHC-type" evidence="7">
    <location>
        <begin position="146"/>
        <end position="162"/>
    </location>
</feature>
<dbReference type="PANTHER" id="PTHR45639:SF3">
    <property type="entry name" value="HYPOXIA UP-REGULATED PROTEIN 1"/>
    <property type="match status" value="1"/>
</dbReference>
<evidence type="ECO:0000259" key="7">
    <source>
        <dbReference type="SMART" id="SM00343"/>
    </source>
</evidence>
<dbReference type="Gene3D" id="4.10.60.10">
    <property type="entry name" value="Zinc finger, CCHC-type"/>
    <property type="match status" value="1"/>
</dbReference>
<dbReference type="GO" id="GO:0030968">
    <property type="term" value="P:endoplasmic reticulum unfolded protein response"/>
    <property type="evidence" value="ECO:0007669"/>
    <property type="project" value="TreeGrafter"/>
</dbReference>
<evidence type="ECO:0000256" key="3">
    <source>
        <dbReference type="ARBA" id="ARBA00022840"/>
    </source>
</evidence>
<reference evidence="9" key="1">
    <citation type="submission" date="2022-11" db="UniProtKB">
        <authorList>
            <consortium name="WormBaseParasite"/>
        </authorList>
    </citation>
    <scope>IDENTIFICATION</scope>
</reference>
<dbReference type="GO" id="GO:0034663">
    <property type="term" value="C:endoplasmic reticulum chaperone complex"/>
    <property type="evidence" value="ECO:0007669"/>
    <property type="project" value="TreeGrafter"/>
</dbReference>
<keyword evidence="2" id="KW-0547">Nucleotide-binding</keyword>
<dbReference type="GO" id="GO:0008270">
    <property type="term" value="F:zinc ion binding"/>
    <property type="evidence" value="ECO:0007669"/>
    <property type="project" value="InterPro"/>
</dbReference>
<dbReference type="Proteomes" id="UP000887578">
    <property type="component" value="Unplaced"/>
</dbReference>
<evidence type="ECO:0000256" key="2">
    <source>
        <dbReference type="ARBA" id="ARBA00022741"/>
    </source>
</evidence>
<evidence type="ECO:0000313" key="8">
    <source>
        <dbReference type="Proteomes" id="UP000887578"/>
    </source>
</evidence>
<feature type="region of interest" description="Disordered" evidence="6">
    <location>
        <begin position="51"/>
        <end position="92"/>
    </location>
</feature>
<dbReference type="SUPFAM" id="SSF53067">
    <property type="entry name" value="Actin-like ATPase domain"/>
    <property type="match status" value="2"/>
</dbReference>
<dbReference type="InterPro" id="IPR043129">
    <property type="entry name" value="ATPase_NBD"/>
</dbReference>
<dbReference type="WBParaSite" id="PDA_v2.g26730.t1">
    <property type="protein sequence ID" value="PDA_v2.g26730.t1"/>
    <property type="gene ID" value="PDA_v2.g26730"/>
</dbReference>
<protein>
    <recommendedName>
        <fullName evidence="5">Hypoxia up-regulated protein 1</fullName>
    </recommendedName>
</protein>
<dbReference type="InterPro" id="IPR001878">
    <property type="entry name" value="Znf_CCHC"/>
</dbReference>
<proteinExistence type="inferred from homology"/>
<organism evidence="8 9">
    <name type="scientific">Panagrolaimus davidi</name>
    <dbReference type="NCBI Taxonomy" id="227884"/>
    <lineage>
        <taxon>Eukaryota</taxon>
        <taxon>Metazoa</taxon>
        <taxon>Ecdysozoa</taxon>
        <taxon>Nematoda</taxon>
        <taxon>Chromadorea</taxon>
        <taxon>Rhabditida</taxon>
        <taxon>Tylenchina</taxon>
        <taxon>Panagrolaimomorpha</taxon>
        <taxon>Panagrolaimoidea</taxon>
        <taxon>Panagrolaimidae</taxon>
        <taxon>Panagrolaimus</taxon>
    </lineage>
</organism>
<dbReference type="Gene3D" id="3.90.640.10">
    <property type="entry name" value="Actin, Chain A, domain 4"/>
    <property type="match status" value="1"/>
</dbReference>
<evidence type="ECO:0000313" key="9">
    <source>
        <dbReference type="WBParaSite" id="PDA_v2.g26730.t1"/>
    </source>
</evidence>
<evidence type="ECO:0000256" key="6">
    <source>
        <dbReference type="SAM" id="MobiDB-lite"/>
    </source>
</evidence>
<dbReference type="PANTHER" id="PTHR45639">
    <property type="entry name" value="HSC70CB, ISOFORM G-RELATED"/>
    <property type="match status" value="1"/>
</dbReference>
<dbReference type="Pfam" id="PF00012">
    <property type="entry name" value="HSP70"/>
    <property type="match status" value="1"/>
</dbReference>
<keyword evidence="8" id="KW-1185">Reference proteome</keyword>
<sequence length="932" mass="106842">MGQDINQRSFQRRWEKYMIAPWLYDSCLMKINASDPFKSFRKEANEILSRKERVGERTNESSTPTFCNVTTAKPSGSKKTGNGKKGRDRDKNKDPKCWFCKEGHYASDCTKYSTFNQRSKWFEENKLCRKCGWKNHATKDCKRTVKCFKCKLIGHHTTLCQEPKAAQPKTANTNVVAVDRRAKSDETTINENVPSPTVTAAASAVTVAAPVKFNKVVLPIVEIPVSHPKADKFYDVPVLMDSASQLSYITHDYAYKLNLPVVGEELLNIETFNSNEPQQKRTKIYSLIVKFKNGKTEIDKKIFIINLLTDIYLKCLMNLKEKLNVGDIFWTFTTQDCPRKCVIWEKTEKESKIKKILLVGPVISEIVLSLFEKESGVDNSPRMIFMGNLYRDCFDIVKKLFPDCKFIQYNSDLKHCKTALIKARIVADDQDLDAEIKNCDINNFAEHTVEIYVESPSGNFDADPILYLYGGQPLPLEKTMIIPVKSNQNVLKLKCYALQRFYYPETKITSEILNVGEIRFNLQIDENFIVSYDFAVVKTVENTHRRIKNFYENQIKSEPTYNIPQKILVKNLNINAIGIDLGMTKCCVAVNRRNGIELVAIDDSERQLPSYISFKENDPICGQLVINQLEFYANSTVFDIKRIIGRNFNEIQSHSSWSFEHPEEVSAILLKHLKQRVEEFQGKEMEEVVITIPAGFNQNQKIATHVAADLAGFKTVHLLEEPIAASIAYFVDRPIPSNFYLLLFDLGGGTLDLCIFKVEKNKFKVISVEGDSNLGGRDFDMVLFQHFANILETKYKIIMNEKNRYRLMQKCVEIKHTLSTESEASFDIEDYKIDEFLRITRHEFEKMCAPLLNRIKDVLIQIFSTIELTARDINKVLLVGGGCRMPMIQHFLHRKFTLADHTCAENPDEMVAIGAAYYSSFLMNNSSNCNIM</sequence>
<keyword evidence="3" id="KW-0067">ATP-binding</keyword>
<evidence type="ECO:0000256" key="4">
    <source>
        <dbReference type="ARBA" id="ARBA00023186"/>
    </source>
</evidence>
<dbReference type="Gene3D" id="3.30.420.40">
    <property type="match status" value="2"/>
</dbReference>
<name>A0A914Q5T5_9BILA</name>
<dbReference type="GO" id="GO:0005524">
    <property type="term" value="F:ATP binding"/>
    <property type="evidence" value="ECO:0007669"/>
    <property type="project" value="UniProtKB-KW"/>
</dbReference>
<dbReference type="InterPro" id="IPR013126">
    <property type="entry name" value="Hsp_70_fam"/>
</dbReference>
<dbReference type="GO" id="GO:0003676">
    <property type="term" value="F:nucleic acid binding"/>
    <property type="evidence" value="ECO:0007669"/>
    <property type="project" value="InterPro"/>
</dbReference>
<accession>A0A914Q5T5</accession>
<keyword evidence="4" id="KW-0143">Chaperone</keyword>
<dbReference type="PRINTS" id="PR00301">
    <property type="entry name" value="HEATSHOCK70"/>
</dbReference>
<comment type="similarity">
    <text evidence="1">Belongs to the heat shock protein 70 family.</text>
</comment>
<feature type="compositionally biased region" description="Polar residues" evidence="6">
    <location>
        <begin position="60"/>
        <end position="72"/>
    </location>
</feature>
<dbReference type="AlphaFoldDB" id="A0A914Q5T5"/>
<dbReference type="CDD" id="cd24029">
    <property type="entry name" value="ASKHA_NBD_HSP70_DnaK_HscA_HscC"/>
    <property type="match status" value="1"/>
</dbReference>
<feature type="domain" description="CCHC-type" evidence="7">
    <location>
        <begin position="96"/>
        <end position="111"/>
    </location>
</feature>
<evidence type="ECO:0000256" key="1">
    <source>
        <dbReference type="ARBA" id="ARBA00007381"/>
    </source>
</evidence>
<dbReference type="GO" id="GO:0140662">
    <property type="term" value="F:ATP-dependent protein folding chaperone"/>
    <property type="evidence" value="ECO:0007669"/>
    <property type="project" value="InterPro"/>
</dbReference>
<dbReference type="SMART" id="SM00343">
    <property type="entry name" value="ZnF_C2HC"/>
    <property type="match status" value="3"/>
</dbReference>
<feature type="domain" description="CCHC-type" evidence="7">
    <location>
        <begin position="127"/>
        <end position="143"/>
    </location>
</feature>